<feature type="domain" description="RanBP2-type" evidence="14">
    <location>
        <begin position="84"/>
        <end position="113"/>
    </location>
</feature>
<evidence type="ECO:0000256" key="7">
    <source>
        <dbReference type="ARBA" id="ARBA00022771"/>
    </source>
</evidence>
<evidence type="ECO:0000313" key="16">
    <source>
        <dbReference type="Proteomes" id="UP000786811"/>
    </source>
</evidence>
<dbReference type="InterPro" id="IPR051346">
    <property type="entry name" value="OTU_Deubiquitinase"/>
</dbReference>
<dbReference type="AlphaFoldDB" id="A0A8J2EDR0"/>
<protein>
    <recommendedName>
        <fullName evidence="3">ubiquitinyl hydrolase 1</fullName>
        <ecNumber evidence="3">3.4.19.12</ecNumber>
    </recommendedName>
</protein>
<evidence type="ECO:0000256" key="9">
    <source>
        <dbReference type="ARBA" id="ARBA00022801"/>
    </source>
</evidence>
<keyword evidence="6" id="KW-0479">Metal-binding</keyword>
<feature type="domain" description="RanBP2-type" evidence="14">
    <location>
        <begin position="6"/>
        <end position="37"/>
    </location>
</feature>
<dbReference type="GO" id="GO:0008270">
    <property type="term" value="F:zinc ion binding"/>
    <property type="evidence" value="ECO:0007669"/>
    <property type="project" value="UniProtKB-KW"/>
</dbReference>
<dbReference type="GO" id="GO:0016055">
    <property type="term" value="P:Wnt signaling pathway"/>
    <property type="evidence" value="ECO:0007669"/>
    <property type="project" value="UniProtKB-KW"/>
</dbReference>
<evidence type="ECO:0000256" key="3">
    <source>
        <dbReference type="ARBA" id="ARBA00012759"/>
    </source>
</evidence>
<dbReference type="PANTHER" id="PTHR13367:SF28">
    <property type="entry name" value="UBIQUITIN THIOESTERASE ZRANB1"/>
    <property type="match status" value="1"/>
</dbReference>
<evidence type="ECO:0000256" key="4">
    <source>
        <dbReference type="ARBA" id="ARBA00022670"/>
    </source>
</evidence>
<dbReference type="GO" id="GO:0016477">
    <property type="term" value="P:cell migration"/>
    <property type="evidence" value="ECO:0007669"/>
    <property type="project" value="TreeGrafter"/>
</dbReference>
<dbReference type="PROSITE" id="PS01358">
    <property type="entry name" value="ZF_RANBP2_1"/>
    <property type="match status" value="3"/>
</dbReference>
<keyword evidence="16" id="KW-1185">Reference proteome</keyword>
<dbReference type="Pfam" id="PF00641">
    <property type="entry name" value="Zn_ribbon_RanBP"/>
    <property type="match status" value="3"/>
</dbReference>
<comment type="catalytic activity">
    <reaction evidence="1">
        <text>Thiol-dependent hydrolysis of ester, thioester, amide, peptide and isopeptide bonds formed by the C-terminal Gly of ubiquitin (a 76-residue protein attached to proteins as an intracellular targeting signal).</text>
        <dbReference type="EC" id="3.4.19.12"/>
    </reaction>
</comment>
<keyword evidence="9" id="KW-0378">Hydrolase</keyword>
<dbReference type="GO" id="GO:0071947">
    <property type="term" value="P:protein deubiquitination involved in ubiquitin-dependent protein catabolic process"/>
    <property type="evidence" value="ECO:0007669"/>
    <property type="project" value="TreeGrafter"/>
</dbReference>
<dbReference type="InterPro" id="IPR001876">
    <property type="entry name" value="Znf_RanBP2"/>
</dbReference>
<dbReference type="GO" id="GO:0070530">
    <property type="term" value="F:K63-linked polyubiquitin modification-dependent protein binding"/>
    <property type="evidence" value="ECO:0007669"/>
    <property type="project" value="TreeGrafter"/>
</dbReference>
<evidence type="ECO:0000256" key="12">
    <source>
        <dbReference type="PROSITE-ProRule" id="PRU00322"/>
    </source>
</evidence>
<evidence type="ECO:0000256" key="5">
    <source>
        <dbReference type="ARBA" id="ARBA00022687"/>
    </source>
</evidence>
<feature type="domain" description="RanBP2-type" evidence="14">
    <location>
        <begin position="159"/>
        <end position="188"/>
    </location>
</feature>
<dbReference type="Pfam" id="PF18418">
    <property type="entry name" value="AnkUBD"/>
    <property type="match status" value="1"/>
</dbReference>
<gene>
    <name evidence="15" type="ORF">HICCMSTLAB_LOCUS2187</name>
</gene>
<keyword evidence="10" id="KW-0788">Thiol protease</keyword>
<evidence type="ECO:0000256" key="13">
    <source>
        <dbReference type="SAM" id="MobiDB-lite"/>
    </source>
</evidence>
<organism evidence="15 16">
    <name type="scientific">Cotesia congregata</name>
    <name type="common">Parasitoid wasp</name>
    <name type="synonym">Apanteles congregatus</name>
    <dbReference type="NCBI Taxonomy" id="51543"/>
    <lineage>
        <taxon>Eukaryota</taxon>
        <taxon>Metazoa</taxon>
        <taxon>Ecdysozoa</taxon>
        <taxon>Arthropoda</taxon>
        <taxon>Hexapoda</taxon>
        <taxon>Insecta</taxon>
        <taxon>Pterygota</taxon>
        <taxon>Neoptera</taxon>
        <taxon>Endopterygota</taxon>
        <taxon>Hymenoptera</taxon>
        <taxon>Apocrita</taxon>
        <taxon>Ichneumonoidea</taxon>
        <taxon>Braconidae</taxon>
        <taxon>Microgastrinae</taxon>
        <taxon>Cotesia</taxon>
    </lineage>
</organism>
<sequence length="678" mass="76099">MSTQPKESHSKWICEYCTYENWPSSLKCTMCRGSKPLLGEDIYRLRDPNPQRAGSNDASGPVPLSSSTDSCNFSLQNHSQNVPSGGKWSCELCTYFNYNNATRCIQCNSKKSVNINQQVYSASNLHEHLAPLRLSDPPAHQLPAPNSGQNLSVNTNNTATDKWSCLVCTYENWPKAVKCVMCGYLKERDKKDKSSSNSCLILPSPEKDHNQRGLPSPPQPFIHQAQRDENSAIARRSSHRFDPRNDSLPINQSSNDCDYESRLRRHTDWCWLNACLGIVEGDNPPVEAYLASGGNPTRQLTPSEVKLLNRNSAFDVGHTLVHLAIRFQREDILATLLSQIEGSGSGIKRVPSYVAPDLATQIRRHVANSIRSRKGSFSCYFVTDMATFALPAEVEDLPSSVQEQMLEELLDREAQQQLEGSDGEPPALNWSLEITERLGSRLHALWNRSAGDCLLDSVMQATWGVFDPAQPGSALEQLHVFTLAHILRRPIIVYGVKYVKSFRGEDIGYARFEGVYLPLLWEPSFCIRSPIALGYTRGHFTALVSIEPYASSRLSTLPSHGSVGVGGGNSPMQQLQIQMQTTFMPLMDRERKLLPIHFLTPEEIGREETILKQWLDVCTTEGGILVAQQKLHKRPLLVAQMLEEWLNHYRRLVQMNNAPFVRPVVQQEYSSDGDTEDE</sequence>
<dbReference type="GO" id="GO:0004843">
    <property type="term" value="F:cysteine-type deubiquitinase activity"/>
    <property type="evidence" value="ECO:0007669"/>
    <property type="project" value="UniProtKB-EC"/>
</dbReference>
<dbReference type="EC" id="3.4.19.12" evidence="3"/>
<proteinExistence type="inferred from homology"/>
<keyword evidence="5" id="KW-0879">Wnt signaling pathway</keyword>
<evidence type="ECO:0000256" key="6">
    <source>
        <dbReference type="ARBA" id="ARBA00022723"/>
    </source>
</evidence>
<dbReference type="PROSITE" id="PS50199">
    <property type="entry name" value="ZF_RANBP2_2"/>
    <property type="match status" value="3"/>
</dbReference>
<feature type="compositionally biased region" description="Polar residues" evidence="13">
    <location>
        <begin position="52"/>
        <end position="65"/>
    </location>
</feature>
<evidence type="ECO:0000256" key="11">
    <source>
        <dbReference type="ARBA" id="ARBA00022833"/>
    </source>
</evidence>
<name>A0A8J2EDR0_COTCN</name>
<dbReference type="InterPro" id="IPR036443">
    <property type="entry name" value="Znf_RanBP2_sf"/>
</dbReference>
<dbReference type="GO" id="GO:0035523">
    <property type="term" value="P:protein K29-linked deubiquitination"/>
    <property type="evidence" value="ECO:0007669"/>
    <property type="project" value="TreeGrafter"/>
</dbReference>
<dbReference type="GO" id="GO:1990168">
    <property type="term" value="P:protein K33-linked deubiquitination"/>
    <property type="evidence" value="ECO:0007669"/>
    <property type="project" value="TreeGrafter"/>
</dbReference>
<dbReference type="InterPro" id="IPR041294">
    <property type="entry name" value="AnkUBD"/>
</dbReference>
<keyword evidence="7 12" id="KW-0863">Zinc-finger</keyword>
<keyword evidence="4" id="KW-0645">Protease</keyword>
<dbReference type="SMART" id="SM00547">
    <property type="entry name" value="ZnF_RBZ"/>
    <property type="match status" value="3"/>
</dbReference>
<comment type="caution">
    <text evidence="15">The sequence shown here is derived from an EMBL/GenBank/DDBJ whole genome shotgun (WGS) entry which is preliminary data.</text>
</comment>
<dbReference type="GO" id="GO:0005634">
    <property type="term" value="C:nucleus"/>
    <property type="evidence" value="ECO:0007669"/>
    <property type="project" value="TreeGrafter"/>
</dbReference>
<comment type="similarity">
    <text evidence="2">Belongs to the peptidase C64 family.</text>
</comment>
<keyword evidence="11" id="KW-0862">Zinc</keyword>
<dbReference type="Pfam" id="PF02338">
    <property type="entry name" value="OTU"/>
    <property type="match status" value="1"/>
</dbReference>
<evidence type="ECO:0000256" key="1">
    <source>
        <dbReference type="ARBA" id="ARBA00000707"/>
    </source>
</evidence>
<feature type="region of interest" description="Disordered" evidence="13">
    <location>
        <begin position="190"/>
        <end position="253"/>
    </location>
</feature>
<evidence type="ECO:0000256" key="10">
    <source>
        <dbReference type="ARBA" id="ARBA00022807"/>
    </source>
</evidence>
<dbReference type="InterPro" id="IPR003323">
    <property type="entry name" value="OTU_dom"/>
</dbReference>
<dbReference type="Gene3D" id="4.10.1060.10">
    <property type="entry name" value="Zinc finger, RanBP2-type"/>
    <property type="match status" value="3"/>
</dbReference>
<dbReference type="Proteomes" id="UP000786811">
    <property type="component" value="Unassembled WGS sequence"/>
</dbReference>
<dbReference type="GO" id="GO:0007010">
    <property type="term" value="P:cytoskeleton organization"/>
    <property type="evidence" value="ECO:0007669"/>
    <property type="project" value="TreeGrafter"/>
</dbReference>
<dbReference type="SUPFAM" id="SSF90209">
    <property type="entry name" value="Ran binding protein zinc finger-like"/>
    <property type="match status" value="2"/>
</dbReference>
<evidence type="ECO:0000313" key="15">
    <source>
        <dbReference type="EMBL" id="CAG5076436.1"/>
    </source>
</evidence>
<evidence type="ECO:0000256" key="8">
    <source>
        <dbReference type="ARBA" id="ARBA00022786"/>
    </source>
</evidence>
<dbReference type="GO" id="GO:0005737">
    <property type="term" value="C:cytoplasm"/>
    <property type="evidence" value="ECO:0007669"/>
    <property type="project" value="TreeGrafter"/>
</dbReference>
<dbReference type="Gene3D" id="1.25.40.560">
    <property type="match status" value="1"/>
</dbReference>
<evidence type="ECO:0000256" key="2">
    <source>
        <dbReference type="ARBA" id="ARBA00005865"/>
    </source>
</evidence>
<dbReference type="OrthoDB" id="6275030at2759"/>
<feature type="region of interest" description="Disordered" evidence="13">
    <location>
        <begin position="45"/>
        <end position="65"/>
    </location>
</feature>
<dbReference type="EMBL" id="CAJNRD030001117">
    <property type="protein sequence ID" value="CAG5076436.1"/>
    <property type="molecule type" value="Genomic_DNA"/>
</dbReference>
<evidence type="ECO:0000259" key="14">
    <source>
        <dbReference type="PROSITE" id="PS50199"/>
    </source>
</evidence>
<dbReference type="PANTHER" id="PTHR13367">
    <property type="entry name" value="UBIQUITIN THIOESTERASE"/>
    <property type="match status" value="1"/>
</dbReference>
<dbReference type="GO" id="GO:0030177">
    <property type="term" value="P:positive regulation of Wnt signaling pathway"/>
    <property type="evidence" value="ECO:0007669"/>
    <property type="project" value="TreeGrafter"/>
</dbReference>
<accession>A0A8J2EDR0</accession>
<keyword evidence="8" id="KW-0833">Ubl conjugation pathway</keyword>
<reference evidence="15" key="1">
    <citation type="submission" date="2021-04" db="EMBL/GenBank/DDBJ databases">
        <authorList>
            <person name="Chebbi M.A.C M."/>
        </authorList>
    </citation>
    <scope>NUCLEOTIDE SEQUENCE</scope>
</reference>